<dbReference type="InterPro" id="IPR027417">
    <property type="entry name" value="P-loop_NTPase"/>
</dbReference>
<dbReference type="Gene3D" id="3.40.50.300">
    <property type="entry name" value="P-loop containing nucleotide triphosphate hydrolases"/>
    <property type="match status" value="1"/>
</dbReference>
<dbReference type="Gene3D" id="1.20.120.1190">
    <property type="match status" value="1"/>
</dbReference>
<keyword evidence="2" id="KW-0690">Ribosome biogenesis</keyword>
<dbReference type="VEuPathDB" id="GiardiaDB:QR46_3230"/>
<keyword evidence="2" id="KW-0539">Nucleus</keyword>
<dbReference type="Pfam" id="PF01926">
    <property type="entry name" value="MMR_HSR1"/>
    <property type="match status" value="1"/>
</dbReference>
<name>A0A132NRS7_GIAIN</name>
<dbReference type="InterPro" id="IPR024926">
    <property type="entry name" value="NOG1"/>
</dbReference>
<dbReference type="InterPro" id="IPR041623">
    <property type="entry name" value="NOG1_N"/>
</dbReference>
<dbReference type="PRINTS" id="PR00326">
    <property type="entry name" value="GTP1OBG"/>
</dbReference>
<comment type="caution">
    <text evidence="4">The sequence shown here is derived from an EMBL/GenBank/DDBJ whole genome shotgun (WGS) entry which is preliminary data.</text>
</comment>
<comment type="subcellular location">
    <subcellularLocation>
        <location evidence="2">Nucleus</location>
        <location evidence="2">Nucleolus</location>
    </subcellularLocation>
</comment>
<dbReference type="InterPro" id="IPR031167">
    <property type="entry name" value="G_OBG"/>
</dbReference>
<comment type="function">
    <text evidence="2">Involved in the biogenesis of the 60S ribosomal subunit.</text>
</comment>
<dbReference type="OrthoDB" id="415015at2759"/>
<evidence type="ECO:0000259" key="3">
    <source>
        <dbReference type="PROSITE" id="PS51710"/>
    </source>
</evidence>
<reference evidence="4 5" key="1">
    <citation type="journal article" date="2015" name="Mol. Biochem. Parasitol.">
        <title>Identification of polymorphic genes for use in assemblage B genotyping assays through comparative genomics of multiple assemblage B Giardia duodenalis isolates.</title>
        <authorList>
            <person name="Wielinga C."/>
            <person name="Thompson R.C."/>
            <person name="Monis P."/>
            <person name="Ryan U."/>
        </authorList>
    </citation>
    <scope>NUCLEOTIDE SEQUENCE [LARGE SCALE GENOMIC DNA]</scope>
    <source>
        <strain evidence="4 5">BAH15c1</strain>
    </source>
</reference>
<dbReference type="InterPro" id="IPR006073">
    <property type="entry name" value="GTP-bd"/>
</dbReference>
<organism evidence="4 5">
    <name type="scientific">Giardia duodenalis assemblage B</name>
    <dbReference type="NCBI Taxonomy" id="1394984"/>
    <lineage>
        <taxon>Eukaryota</taxon>
        <taxon>Metamonada</taxon>
        <taxon>Diplomonadida</taxon>
        <taxon>Hexamitidae</taxon>
        <taxon>Giardiinae</taxon>
        <taxon>Giardia</taxon>
    </lineage>
</organism>
<dbReference type="Proteomes" id="UP000070089">
    <property type="component" value="Unassembled WGS sequence"/>
</dbReference>
<feature type="domain" description="OBG-type G" evidence="3">
    <location>
        <begin position="187"/>
        <end position="362"/>
    </location>
</feature>
<evidence type="ECO:0000313" key="4">
    <source>
        <dbReference type="EMBL" id="KWX12809.1"/>
    </source>
</evidence>
<dbReference type="GO" id="GO:0042254">
    <property type="term" value="P:ribosome biogenesis"/>
    <property type="evidence" value="ECO:0007669"/>
    <property type="project" value="UniProtKB-KW"/>
</dbReference>
<dbReference type="EMBL" id="JXTI01000099">
    <property type="protein sequence ID" value="KWX12809.1"/>
    <property type="molecule type" value="Genomic_DNA"/>
</dbReference>
<dbReference type="AlphaFoldDB" id="A0A132NRS7"/>
<accession>A0A132NRS7</accession>
<dbReference type="CDD" id="cd01897">
    <property type="entry name" value="NOG"/>
    <property type="match status" value="1"/>
</dbReference>
<sequence length="694" mass="79700">MFCKVVIKTAQYDREIIQMPIYDFRTIGSIPNGKDLVDIVLSKTQRKTPTVIRKTMKICRIRAFYMLKVKFTQNTIGQKISAIVDEFPKIDEIHPFYRYWFNIMYDKDHFKIALGQLHQCKNLTDKVGKHYVKLLKHADSLFQCKTLKRAALGRMISLLRKQNEYLAYLEQVRQHMSRLPSIDPSTRTLLLTGYPSVGKSSLLNALTRANVEVESWDFTTQSLFVGHSDYKGLGYQLIDTPGLLDHPLEERNNIELQAIAALAYLNAAILFLIDLSCGGDYLQKQVHLFQSMKLFFQNKPTVIVLSKADMWTSDQLSADDIQFIQSMSPTVSLPEALKLYDILYPSRAEIDDCLARGGELSLGIQARVKEEDELRQRILVQAVSGAPLFIPASTMNMQGVERAMAVACEQLLQVREAQLFTARKQELLADRQYVANPIQRDNKQRGTYIPESVKALQEAHMPVRAHTVEDGFISERVLELENGGARVYKPDERKNWLLSNDDWKYDPIPYFYKGKNIMDFITVDEDIDEKLRLLEEEEERLVAAESAFDDRGLFEKLALYRELTDNRRIKKATLKGMDLLGSSMPRLAQIHGAAAGAKLDRFVMKKTGQKFSSSVATTVFPNPNRPMKDKWRSLQERMEEQARKDGVSVEQMQRIDYQDKHYTGKGRFDYKKPAVTRQKHLLSGKISGQARDRR</sequence>
<dbReference type="PROSITE" id="PS51710">
    <property type="entry name" value="G_OBG"/>
    <property type="match status" value="1"/>
</dbReference>
<dbReference type="GO" id="GO:0005525">
    <property type="term" value="F:GTP binding"/>
    <property type="evidence" value="ECO:0007669"/>
    <property type="project" value="InterPro"/>
</dbReference>
<gene>
    <name evidence="4" type="ORF">QR46_3230</name>
</gene>
<dbReference type="Pfam" id="PF08155">
    <property type="entry name" value="NOGCT"/>
    <property type="match status" value="1"/>
</dbReference>
<dbReference type="PANTHER" id="PTHR45759">
    <property type="entry name" value="NUCLEOLAR GTP-BINDING PROTEIN 1"/>
    <property type="match status" value="1"/>
</dbReference>
<comment type="similarity">
    <text evidence="2">Belongs to the TRAFAC class OBG-HflX-like GTPase superfamily. OBG GTPase family. NOG subfamily.</text>
</comment>
<evidence type="ECO:0000256" key="2">
    <source>
        <dbReference type="PIRNR" id="PIRNR038919"/>
    </source>
</evidence>
<dbReference type="InterPro" id="IPR012973">
    <property type="entry name" value="NOG_C"/>
</dbReference>
<dbReference type="PIRSF" id="PIRSF038919">
    <property type="entry name" value="NOG1"/>
    <property type="match status" value="1"/>
</dbReference>
<protein>
    <recommendedName>
        <fullName evidence="2">Nucleolar GTP-binding protein 1</fullName>
    </recommendedName>
</protein>
<dbReference type="Pfam" id="PF17835">
    <property type="entry name" value="NOG1_N"/>
    <property type="match status" value="1"/>
</dbReference>
<evidence type="ECO:0000256" key="1">
    <source>
        <dbReference type="ARBA" id="ARBA00022741"/>
    </source>
</evidence>
<dbReference type="GO" id="GO:0005730">
    <property type="term" value="C:nucleolus"/>
    <property type="evidence" value="ECO:0007669"/>
    <property type="project" value="UniProtKB-SubCell"/>
</dbReference>
<keyword evidence="1" id="KW-0547">Nucleotide-binding</keyword>
<dbReference type="SUPFAM" id="SSF52540">
    <property type="entry name" value="P-loop containing nucleoside triphosphate hydrolases"/>
    <property type="match status" value="1"/>
</dbReference>
<evidence type="ECO:0000313" key="5">
    <source>
        <dbReference type="Proteomes" id="UP000070089"/>
    </source>
</evidence>
<proteinExistence type="inferred from homology"/>